<comment type="caution">
    <text evidence="19">The sequence shown here is derived from an EMBL/GenBank/DDBJ whole genome shotgun (WGS) entry which is preliminary data.</text>
</comment>
<dbReference type="GO" id="GO:0004930">
    <property type="term" value="F:G protein-coupled receptor activity"/>
    <property type="evidence" value="ECO:0007669"/>
    <property type="project" value="UniProtKB-KW"/>
</dbReference>
<evidence type="ECO:0000313" key="19">
    <source>
        <dbReference type="EMBL" id="KAL2082579.1"/>
    </source>
</evidence>
<keyword evidence="12" id="KW-0807">Transducer</keyword>
<evidence type="ECO:0000256" key="12">
    <source>
        <dbReference type="ARBA" id="ARBA00023224"/>
    </source>
</evidence>
<name>A0ABD1J5X1_9TELE</name>
<keyword evidence="11" id="KW-0325">Glycoprotein</keyword>
<evidence type="ECO:0000256" key="13">
    <source>
        <dbReference type="ARBA" id="ARBA00038492"/>
    </source>
</evidence>
<evidence type="ECO:0000256" key="16">
    <source>
        <dbReference type="SAM" id="Phobius"/>
    </source>
</evidence>
<dbReference type="SUPFAM" id="SSF53822">
    <property type="entry name" value="Periplasmic binding protein-like I"/>
    <property type="match status" value="1"/>
</dbReference>
<dbReference type="InterPro" id="IPR000337">
    <property type="entry name" value="GPCR_3"/>
</dbReference>
<keyword evidence="3" id="KW-1003">Cell membrane</keyword>
<feature type="transmembrane region" description="Helical" evidence="16">
    <location>
        <begin position="762"/>
        <end position="782"/>
    </location>
</feature>
<evidence type="ECO:0000256" key="11">
    <source>
        <dbReference type="ARBA" id="ARBA00023180"/>
    </source>
</evidence>
<feature type="transmembrane region" description="Helical" evidence="16">
    <location>
        <begin position="794"/>
        <end position="813"/>
    </location>
</feature>
<feature type="transmembrane region" description="Helical" evidence="16">
    <location>
        <begin position="569"/>
        <end position="593"/>
    </location>
</feature>
<feature type="transmembrane region" description="Helical" evidence="16">
    <location>
        <begin position="728"/>
        <end position="750"/>
    </location>
</feature>
<dbReference type="Pfam" id="PF01094">
    <property type="entry name" value="ANF_receptor"/>
    <property type="match status" value="1"/>
</dbReference>
<comment type="subunit">
    <text evidence="2">Homodimer; disulfide-linked.</text>
</comment>
<gene>
    <name evidence="19" type="ORF">ACEWY4_022397</name>
</gene>
<feature type="chain" id="PRO_5044869586" description="G-protein coupled receptor family C group 6 member A" evidence="17">
    <location>
        <begin position="24"/>
        <end position="929"/>
    </location>
</feature>
<dbReference type="GO" id="GO:0005886">
    <property type="term" value="C:plasma membrane"/>
    <property type="evidence" value="ECO:0007669"/>
    <property type="project" value="UniProtKB-SubCell"/>
</dbReference>
<evidence type="ECO:0000259" key="18">
    <source>
        <dbReference type="PROSITE" id="PS50259"/>
    </source>
</evidence>
<dbReference type="InterPro" id="IPR011500">
    <property type="entry name" value="GPCR_3_9-Cys_dom"/>
</dbReference>
<keyword evidence="4 16" id="KW-0812">Transmembrane</keyword>
<dbReference type="Proteomes" id="UP001591681">
    <property type="component" value="Unassembled WGS sequence"/>
</dbReference>
<comment type="subcellular location">
    <subcellularLocation>
        <location evidence="1">Cell membrane</location>
        <topology evidence="1">Multi-pass membrane protein</topology>
    </subcellularLocation>
</comment>
<dbReference type="PROSITE" id="PS00980">
    <property type="entry name" value="G_PROTEIN_RECEP_F3_2"/>
    <property type="match status" value="1"/>
</dbReference>
<reference evidence="19 20" key="1">
    <citation type="submission" date="2024-09" db="EMBL/GenBank/DDBJ databases">
        <title>A chromosome-level genome assembly of Gray's grenadier anchovy, Coilia grayii.</title>
        <authorList>
            <person name="Fu Z."/>
        </authorList>
    </citation>
    <scope>NUCLEOTIDE SEQUENCE [LARGE SCALE GENOMIC DNA]</scope>
    <source>
        <strain evidence="19">G4</strain>
        <tissue evidence="19">Muscle</tissue>
    </source>
</reference>
<organism evidence="19 20">
    <name type="scientific">Coilia grayii</name>
    <name type="common">Gray's grenadier anchovy</name>
    <dbReference type="NCBI Taxonomy" id="363190"/>
    <lineage>
        <taxon>Eukaryota</taxon>
        <taxon>Metazoa</taxon>
        <taxon>Chordata</taxon>
        <taxon>Craniata</taxon>
        <taxon>Vertebrata</taxon>
        <taxon>Euteleostomi</taxon>
        <taxon>Actinopterygii</taxon>
        <taxon>Neopterygii</taxon>
        <taxon>Teleostei</taxon>
        <taxon>Clupei</taxon>
        <taxon>Clupeiformes</taxon>
        <taxon>Clupeoidei</taxon>
        <taxon>Engraulidae</taxon>
        <taxon>Coilinae</taxon>
        <taxon>Coilia</taxon>
    </lineage>
</organism>
<dbReference type="EMBL" id="JBHFQA010000019">
    <property type="protein sequence ID" value="KAL2082579.1"/>
    <property type="molecule type" value="Genomic_DNA"/>
</dbReference>
<evidence type="ECO:0000256" key="2">
    <source>
        <dbReference type="ARBA" id="ARBA00011748"/>
    </source>
</evidence>
<proteinExistence type="inferred from homology"/>
<feature type="transmembrane region" description="Helical" evidence="16">
    <location>
        <begin position="681"/>
        <end position="700"/>
    </location>
</feature>
<comment type="similarity">
    <text evidence="13">Belongs to the G-protein coupled receptor 3 family. TAS1R subfamily.</text>
</comment>
<dbReference type="PROSITE" id="PS50259">
    <property type="entry name" value="G_PROTEIN_RECEP_F3_4"/>
    <property type="match status" value="1"/>
</dbReference>
<accession>A0ABD1J5X1</accession>
<dbReference type="InterPro" id="IPR017979">
    <property type="entry name" value="GPCR_3_CS"/>
</dbReference>
<dbReference type="Pfam" id="PF00003">
    <property type="entry name" value="7tm_3"/>
    <property type="match status" value="1"/>
</dbReference>
<feature type="domain" description="G-protein coupled receptors family 3 profile" evidence="18">
    <location>
        <begin position="570"/>
        <end position="829"/>
    </location>
</feature>
<feature type="region of interest" description="Disordered" evidence="15">
    <location>
        <begin position="867"/>
        <end position="911"/>
    </location>
</feature>
<evidence type="ECO:0000256" key="5">
    <source>
        <dbReference type="ARBA" id="ARBA00022729"/>
    </source>
</evidence>
<keyword evidence="20" id="KW-1185">Reference proteome</keyword>
<feature type="signal peptide" evidence="17">
    <location>
        <begin position="1"/>
        <end position="23"/>
    </location>
</feature>
<evidence type="ECO:0000313" key="20">
    <source>
        <dbReference type="Proteomes" id="UP001591681"/>
    </source>
</evidence>
<dbReference type="FunFam" id="2.10.50.30:FF:000004">
    <property type="entry name" value="Taste receptor type 1 member 3-like protein"/>
    <property type="match status" value="1"/>
</dbReference>
<evidence type="ECO:0000256" key="7">
    <source>
        <dbReference type="ARBA" id="ARBA00023040"/>
    </source>
</evidence>
<dbReference type="InterPro" id="IPR001828">
    <property type="entry name" value="ANF_lig-bd_rcpt"/>
</dbReference>
<sequence length="929" mass="104646">MATGCGQLYLCLVITLRWWSLECSNYDTPLMATKDGDIIIGGLFPVHESVNFTDSVDGRPSRRICSRFNVARMLQALMLIEAVETINRSPLLGNLTLGYRIVDSCSDVTTAVIVTHRFLDVNWTVCQHVWNTTDWNEPRFLRPVDVIIGGYHSEISIAVARQLSIREIPQISYGSTTGLLSDKSRFPAFMRTVPEDKYQAQAIVDILVNHGWDWVGLVTTDGDYGRYAAQRFQERAKEKRICMAFSMVLPDILDDSDLKLRVNETITSIEKDDRIQVIVSFAKPDHMMYIMSVLTPNATGRIWLASDNWATSAPRVLQNSTLKDTGTVIGVTLKSATSASFDSYLDSLNPNWTAHENNTILQYYLQRLWHRKPDLGEQLKKNVYPYAIFSVGMAVKAIASAVEDLCTRRDCRGEHFEPWMLKKALRNASFKWEPNGRQYRFDERGDLNTGYDLILWKQNGEHVDIHNIIANYSIQSSELSFINGGEAQITTLVGNINSSCSRRCLPGERKFLQKDKDVCCFECEDCTKDMFSNDTNMVECLACADNYWSNPGSHECQKKVEEVFDWNEAFAIVLMSFAVLGIVLTLVVLVLFLARWATPMVRASVGPVSLLLLVSLLGTFTSTVLFVGRPNDRQCQARQVLFGISFTLCVSCILVKSLKILLAFQIDPSVKLILNKLFQPYLIIAFCVAVQVAICTVWLIKSPPTSISKDKENGKVLLLCQEGEEKDFLYFGLMLAYIGLLSLIGFVIAFKGRKLPDCYNEAKFITFSLLIYFICWVVFGPIYAHTEAGKFQPAVEMIVILFSAYGILGTLFLPKCYIILFKKDSNTREAFLQCMRDHHCQMSQDTPISLTSSPDFEVRPFNSMHNSSSQASLVPRESSDGCLSPVTSSPTAQLTRDAPPPAPVTTEAPRDLMPINRKKRKLARCNTFH</sequence>
<dbReference type="PANTHER" id="PTHR24061:SF5">
    <property type="entry name" value="G-PROTEIN COUPLED RECEPTOR FAMILY C GROUP 6 MEMBER A"/>
    <property type="match status" value="1"/>
</dbReference>
<dbReference type="InterPro" id="IPR000068">
    <property type="entry name" value="GPCR_3_Ca_sens_rcpt-rel"/>
</dbReference>
<evidence type="ECO:0000256" key="6">
    <source>
        <dbReference type="ARBA" id="ARBA00022989"/>
    </source>
</evidence>
<dbReference type="InterPro" id="IPR028082">
    <property type="entry name" value="Peripla_BP_I"/>
</dbReference>
<keyword evidence="7" id="KW-0297">G-protein coupled receptor</keyword>
<dbReference type="PRINTS" id="PR00248">
    <property type="entry name" value="GPCRMGR"/>
</dbReference>
<dbReference type="InterPro" id="IPR017978">
    <property type="entry name" value="GPCR_3_C"/>
</dbReference>
<feature type="transmembrane region" description="Helical" evidence="16">
    <location>
        <begin position="605"/>
        <end position="628"/>
    </location>
</feature>
<dbReference type="PANTHER" id="PTHR24061">
    <property type="entry name" value="CALCIUM-SENSING RECEPTOR-RELATED"/>
    <property type="match status" value="1"/>
</dbReference>
<dbReference type="GO" id="GO:0050909">
    <property type="term" value="P:sensory perception of taste"/>
    <property type="evidence" value="ECO:0007669"/>
    <property type="project" value="UniProtKB-ARBA"/>
</dbReference>
<keyword evidence="5 17" id="KW-0732">Signal</keyword>
<keyword evidence="9" id="KW-1015">Disulfide bond</keyword>
<dbReference type="PROSITE" id="PS00981">
    <property type="entry name" value="G_PROTEIN_RECEP_F3_3"/>
    <property type="match status" value="1"/>
</dbReference>
<dbReference type="Pfam" id="PF07562">
    <property type="entry name" value="NCD3G"/>
    <property type="match status" value="1"/>
</dbReference>
<evidence type="ECO:0000256" key="15">
    <source>
        <dbReference type="SAM" id="MobiDB-lite"/>
    </source>
</evidence>
<dbReference type="PRINTS" id="PR01176">
    <property type="entry name" value="GABABRECEPTR"/>
</dbReference>
<evidence type="ECO:0000256" key="17">
    <source>
        <dbReference type="SAM" id="SignalP"/>
    </source>
</evidence>
<dbReference type="Gene3D" id="2.10.50.30">
    <property type="entry name" value="GPCR, family 3, nine cysteines domain"/>
    <property type="match status" value="1"/>
</dbReference>
<evidence type="ECO:0000256" key="3">
    <source>
        <dbReference type="ARBA" id="ARBA00022475"/>
    </source>
</evidence>
<feature type="transmembrane region" description="Helical" evidence="16">
    <location>
        <begin position="640"/>
        <end position="661"/>
    </location>
</feature>
<dbReference type="FunFam" id="3.40.50.2300:FF:000016">
    <property type="entry name" value="Taste 1 receptor member 2"/>
    <property type="match status" value="1"/>
</dbReference>
<evidence type="ECO:0000256" key="8">
    <source>
        <dbReference type="ARBA" id="ARBA00023136"/>
    </source>
</evidence>
<keyword evidence="6 16" id="KW-1133">Transmembrane helix</keyword>
<evidence type="ECO:0000256" key="14">
    <source>
        <dbReference type="ARBA" id="ARBA00039774"/>
    </source>
</evidence>
<evidence type="ECO:0000256" key="10">
    <source>
        <dbReference type="ARBA" id="ARBA00023170"/>
    </source>
</evidence>
<protein>
    <recommendedName>
        <fullName evidence="14">G-protein coupled receptor family C group 6 member A</fullName>
    </recommendedName>
</protein>
<keyword evidence="10" id="KW-0675">Receptor</keyword>
<keyword evidence="8 16" id="KW-0472">Membrane</keyword>
<dbReference type="Gene3D" id="3.40.50.2300">
    <property type="match status" value="2"/>
</dbReference>
<feature type="compositionally biased region" description="Polar residues" evidence="15">
    <location>
        <begin position="885"/>
        <end position="894"/>
    </location>
</feature>
<evidence type="ECO:0000256" key="1">
    <source>
        <dbReference type="ARBA" id="ARBA00004651"/>
    </source>
</evidence>
<dbReference type="AlphaFoldDB" id="A0ABD1J5X1"/>
<evidence type="ECO:0000256" key="9">
    <source>
        <dbReference type="ARBA" id="ARBA00023157"/>
    </source>
</evidence>
<dbReference type="InterPro" id="IPR038550">
    <property type="entry name" value="GPCR_3_9-Cys_sf"/>
</dbReference>
<evidence type="ECO:0000256" key="4">
    <source>
        <dbReference type="ARBA" id="ARBA00022692"/>
    </source>
</evidence>